<keyword evidence="2 6" id="KW-0689">Ribosomal protein</keyword>
<dbReference type="GO" id="GO:0005737">
    <property type="term" value="C:cytoplasm"/>
    <property type="evidence" value="ECO:0007669"/>
    <property type="project" value="UniProtKB-ARBA"/>
</dbReference>
<organism evidence="6">
    <name type="scientific">Synura petersenii</name>
    <dbReference type="NCBI Taxonomy" id="52555"/>
    <lineage>
        <taxon>Eukaryota</taxon>
        <taxon>Sar</taxon>
        <taxon>Stramenopiles</taxon>
        <taxon>Ochrophyta</taxon>
        <taxon>Synurophyceae</taxon>
        <taxon>Synurales</taxon>
        <taxon>Mallomonadaceae</taxon>
        <taxon>Synura</taxon>
    </lineage>
</organism>
<dbReference type="PANTHER" id="PTHR43168">
    <property type="entry name" value="50S RIBOSOMAL PROTEIN L33, CHLOROPLASTIC"/>
    <property type="match status" value="1"/>
</dbReference>
<dbReference type="GO" id="GO:0003735">
    <property type="term" value="F:structural constituent of ribosome"/>
    <property type="evidence" value="ECO:0007669"/>
    <property type="project" value="InterPro"/>
</dbReference>
<evidence type="ECO:0000313" key="6">
    <source>
        <dbReference type="EMBL" id="AYO28069.1"/>
    </source>
</evidence>
<reference evidence="6" key="1">
    <citation type="submission" date="2018-08" db="EMBL/GenBank/DDBJ databases">
        <title>Comparative Plastid Genomics of Synurophyceae: Evolutionary Evidence of Lateral Gene Transfer and Inverted Repeat Dynamics.</title>
        <authorList>
            <person name="Kim J.I."/>
            <person name="Shin H."/>
            <person name="Skaloud P."/>
            <person name="Jung J."/>
            <person name="Yoon H.S."/>
            <person name="Archibald J.M."/>
            <person name="Shin W."/>
        </authorList>
    </citation>
    <scope>NUCLEOTIDE SEQUENCE</scope>
    <source>
        <strain evidence="6">S114.C7</strain>
    </source>
</reference>
<evidence type="ECO:0000256" key="3">
    <source>
        <dbReference type="ARBA" id="ARBA00023274"/>
    </source>
</evidence>
<dbReference type="Pfam" id="PF00471">
    <property type="entry name" value="Ribosomal_L33"/>
    <property type="match status" value="1"/>
</dbReference>
<feature type="region of interest" description="Disordered" evidence="5">
    <location>
        <begin position="25"/>
        <end position="44"/>
    </location>
</feature>
<dbReference type="HAMAP" id="MF_00294">
    <property type="entry name" value="Ribosomal_bL33"/>
    <property type="match status" value="1"/>
</dbReference>
<dbReference type="InterPro" id="IPR011332">
    <property type="entry name" value="Ribosomal_zn-bd"/>
</dbReference>
<dbReference type="InterPro" id="IPR001705">
    <property type="entry name" value="Ribosomal_bL33"/>
</dbReference>
<dbReference type="NCBIfam" id="TIGR01023">
    <property type="entry name" value="rpmG_bact"/>
    <property type="match status" value="1"/>
</dbReference>
<evidence type="ECO:0000256" key="4">
    <source>
        <dbReference type="ARBA" id="ARBA00035276"/>
    </source>
</evidence>
<evidence type="ECO:0000256" key="1">
    <source>
        <dbReference type="ARBA" id="ARBA00007596"/>
    </source>
</evidence>
<gene>
    <name evidence="6" type="primary">rpl33</name>
</gene>
<dbReference type="PANTHER" id="PTHR43168:SF2">
    <property type="entry name" value="LARGE RIBOSOMAL SUBUNIT PROTEIN BL33C"/>
    <property type="match status" value="1"/>
</dbReference>
<dbReference type="InterPro" id="IPR038584">
    <property type="entry name" value="Ribosomal_bL33_sf"/>
</dbReference>
<keyword evidence="6" id="KW-0934">Plastid</keyword>
<sequence>MAKNKGPRITITLECTECRKNEKKRSPGVSRYLSTKNRRNTPEKMELSKHCRYCNKHTIHKETK</sequence>
<dbReference type="InterPro" id="IPR018264">
    <property type="entry name" value="Ribosomal_bL33_CS"/>
</dbReference>
<dbReference type="Gene3D" id="2.20.28.120">
    <property type="entry name" value="Ribosomal protein L33"/>
    <property type="match status" value="1"/>
</dbReference>
<evidence type="ECO:0000256" key="2">
    <source>
        <dbReference type="ARBA" id="ARBA00022980"/>
    </source>
</evidence>
<geneLocation type="plastid" evidence="6"/>
<keyword evidence="3" id="KW-0687">Ribonucleoprotein</keyword>
<dbReference type="GO" id="GO:0005840">
    <property type="term" value="C:ribosome"/>
    <property type="evidence" value="ECO:0007669"/>
    <property type="project" value="UniProtKB-KW"/>
</dbReference>
<dbReference type="GO" id="GO:1990904">
    <property type="term" value="C:ribonucleoprotein complex"/>
    <property type="evidence" value="ECO:0007669"/>
    <property type="project" value="UniProtKB-KW"/>
</dbReference>
<dbReference type="NCBIfam" id="NF001764">
    <property type="entry name" value="PRK00504.1"/>
    <property type="match status" value="1"/>
</dbReference>
<dbReference type="AlphaFoldDB" id="A0A3G2QYK4"/>
<comment type="similarity">
    <text evidence="1">Belongs to the bacterial ribosomal protein bL33 family.</text>
</comment>
<dbReference type="SUPFAM" id="SSF57829">
    <property type="entry name" value="Zn-binding ribosomal proteins"/>
    <property type="match status" value="1"/>
</dbReference>
<evidence type="ECO:0000256" key="5">
    <source>
        <dbReference type="SAM" id="MobiDB-lite"/>
    </source>
</evidence>
<dbReference type="NCBIfam" id="NF001860">
    <property type="entry name" value="PRK00595.1"/>
    <property type="match status" value="1"/>
</dbReference>
<protein>
    <recommendedName>
        <fullName evidence="4">Large ribosomal subunit protein bL33c</fullName>
    </recommendedName>
</protein>
<name>A0A3G2QYK4_9STRA</name>
<accession>A0A3G2QYK4</accession>
<dbReference type="GO" id="GO:0006412">
    <property type="term" value="P:translation"/>
    <property type="evidence" value="ECO:0007669"/>
    <property type="project" value="InterPro"/>
</dbReference>
<proteinExistence type="inferred from homology"/>
<dbReference type="PROSITE" id="PS00582">
    <property type="entry name" value="RIBOSOMAL_L33"/>
    <property type="match status" value="1"/>
</dbReference>
<dbReference type="EMBL" id="MH795128">
    <property type="protein sequence ID" value="AYO28069.1"/>
    <property type="molecule type" value="Genomic_DNA"/>
</dbReference>